<proteinExistence type="predicted"/>
<protein>
    <recommendedName>
        <fullName evidence="3">Morc S5 domain-containing protein</fullName>
    </recommendedName>
</protein>
<comment type="caution">
    <text evidence="4">The sequence shown here is derived from an EMBL/GenBank/DDBJ whole genome shotgun (WGS) entry which is preliminary data.</text>
</comment>
<evidence type="ECO:0000256" key="2">
    <source>
        <dbReference type="ARBA" id="ARBA00023204"/>
    </source>
</evidence>
<dbReference type="PANTHER" id="PTHR23336">
    <property type="entry name" value="ZINC FINGER CW-TYPE COILED-COIL DOMAIN PROTEIN 3"/>
    <property type="match status" value="1"/>
</dbReference>
<evidence type="ECO:0000259" key="3">
    <source>
        <dbReference type="Pfam" id="PF17942"/>
    </source>
</evidence>
<dbReference type="Pfam" id="PF17942">
    <property type="entry name" value="Morc6_S5"/>
    <property type="match status" value="1"/>
</dbReference>
<dbReference type="GO" id="GO:0016887">
    <property type="term" value="F:ATP hydrolysis activity"/>
    <property type="evidence" value="ECO:0007669"/>
    <property type="project" value="InterPro"/>
</dbReference>
<dbReference type="InterPro" id="IPR045261">
    <property type="entry name" value="MORC_ATPase"/>
</dbReference>
<dbReference type="AlphaFoldDB" id="A0AAN9EZ19"/>
<keyword evidence="2" id="KW-0234">DNA repair</keyword>
<reference evidence="4 5" key="1">
    <citation type="submission" date="2024-01" db="EMBL/GenBank/DDBJ databases">
        <title>The genomes of 5 underutilized Papilionoideae crops provide insights into root nodulation and disease resistance.</title>
        <authorList>
            <person name="Yuan L."/>
        </authorList>
    </citation>
    <scope>NUCLEOTIDE SEQUENCE [LARGE SCALE GENOMIC DNA]</scope>
    <source>
        <strain evidence="4">LY-2023</strain>
        <tissue evidence="4">Leaf</tissue>
    </source>
</reference>
<dbReference type="GO" id="GO:0005634">
    <property type="term" value="C:nucleus"/>
    <property type="evidence" value="ECO:0007669"/>
    <property type="project" value="TreeGrafter"/>
</dbReference>
<dbReference type="InterPro" id="IPR041006">
    <property type="entry name" value="Morc_S5"/>
</dbReference>
<evidence type="ECO:0000256" key="1">
    <source>
        <dbReference type="ARBA" id="ARBA00022763"/>
    </source>
</evidence>
<feature type="domain" description="Morc S5" evidence="3">
    <location>
        <begin position="23"/>
        <end position="161"/>
    </location>
</feature>
<sequence length="283" mass="32614">MQDIHIHASNEVNEQHITNRFHYSLHAYVSILYLRIPESFRIILRGQVVKQHNIADDLKHVQYILYRPHGGGSKEVFVVTTIGFLKEAPKVNIHGFNIYHKNRLILPFWQVVNSSNSKGRGVVGILQADFIEPTHNKQDFERTSLFQKLEVRLKEMTLEYWDCHCQLIGYQKSMPRAPAACGNKRKAHGSIDPYQMQGQTTKENVTVVGCNEDAQTIAFSADQVVDQEAMIVLEVNKTLYEKCLEFEKAEEDLNLKVLQLRSKIQEAWLEYNALLVEAAMYNL</sequence>
<keyword evidence="5" id="KW-1185">Reference proteome</keyword>
<dbReference type="Proteomes" id="UP001359559">
    <property type="component" value="Unassembled WGS sequence"/>
</dbReference>
<organism evidence="4 5">
    <name type="scientific">Clitoria ternatea</name>
    <name type="common">Butterfly pea</name>
    <dbReference type="NCBI Taxonomy" id="43366"/>
    <lineage>
        <taxon>Eukaryota</taxon>
        <taxon>Viridiplantae</taxon>
        <taxon>Streptophyta</taxon>
        <taxon>Embryophyta</taxon>
        <taxon>Tracheophyta</taxon>
        <taxon>Spermatophyta</taxon>
        <taxon>Magnoliopsida</taxon>
        <taxon>eudicotyledons</taxon>
        <taxon>Gunneridae</taxon>
        <taxon>Pentapetalae</taxon>
        <taxon>rosids</taxon>
        <taxon>fabids</taxon>
        <taxon>Fabales</taxon>
        <taxon>Fabaceae</taxon>
        <taxon>Papilionoideae</taxon>
        <taxon>50 kb inversion clade</taxon>
        <taxon>NPAAA clade</taxon>
        <taxon>indigoferoid/millettioid clade</taxon>
        <taxon>Phaseoleae</taxon>
        <taxon>Clitoria</taxon>
    </lineage>
</organism>
<gene>
    <name evidence="4" type="ORF">RJT34_33292</name>
</gene>
<evidence type="ECO:0000313" key="5">
    <source>
        <dbReference type="Proteomes" id="UP001359559"/>
    </source>
</evidence>
<keyword evidence="1" id="KW-0227">DNA damage</keyword>
<accession>A0AAN9EZ19</accession>
<dbReference type="PANTHER" id="PTHR23336:SF75">
    <property type="entry name" value="HISTIDINE KINASE-, DNA GYRASE B"/>
    <property type="match status" value="1"/>
</dbReference>
<dbReference type="EMBL" id="JAYKXN010000008">
    <property type="protein sequence ID" value="KAK7265669.1"/>
    <property type="molecule type" value="Genomic_DNA"/>
</dbReference>
<dbReference type="GO" id="GO:0006281">
    <property type="term" value="P:DNA repair"/>
    <property type="evidence" value="ECO:0007669"/>
    <property type="project" value="UniProtKB-KW"/>
</dbReference>
<name>A0AAN9EZ19_CLITE</name>
<evidence type="ECO:0000313" key="4">
    <source>
        <dbReference type="EMBL" id="KAK7265669.1"/>
    </source>
</evidence>